<proteinExistence type="predicted"/>
<keyword evidence="1" id="KW-1185">Reference proteome</keyword>
<reference evidence="2" key="2">
    <citation type="submission" date="2025-08" db="UniProtKB">
        <authorList>
            <consortium name="RefSeq"/>
        </authorList>
    </citation>
    <scope>IDENTIFICATION</scope>
    <source>
        <tissue evidence="2">Leaf</tissue>
    </source>
</reference>
<dbReference type="Proteomes" id="UP000790787">
    <property type="component" value="Chromosome 15"/>
</dbReference>
<organism evidence="1 2">
    <name type="scientific">Nicotiana tabacum</name>
    <name type="common">Common tobacco</name>
    <dbReference type="NCBI Taxonomy" id="4097"/>
    <lineage>
        <taxon>Eukaryota</taxon>
        <taxon>Viridiplantae</taxon>
        <taxon>Streptophyta</taxon>
        <taxon>Embryophyta</taxon>
        <taxon>Tracheophyta</taxon>
        <taxon>Spermatophyta</taxon>
        <taxon>Magnoliopsida</taxon>
        <taxon>eudicotyledons</taxon>
        <taxon>Gunneridae</taxon>
        <taxon>Pentapetalae</taxon>
        <taxon>asterids</taxon>
        <taxon>lamiids</taxon>
        <taxon>Solanales</taxon>
        <taxon>Solanaceae</taxon>
        <taxon>Nicotianoideae</taxon>
        <taxon>Nicotianeae</taxon>
        <taxon>Nicotiana</taxon>
    </lineage>
</organism>
<name>A0AC58SRW1_TOBAC</name>
<accession>A0AC58SRW1</accession>
<evidence type="ECO:0000313" key="1">
    <source>
        <dbReference type="Proteomes" id="UP000790787"/>
    </source>
</evidence>
<reference evidence="1" key="1">
    <citation type="journal article" date="2014" name="Nat. Commun.">
        <title>The tobacco genome sequence and its comparison with those of tomato and potato.</title>
        <authorList>
            <person name="Sierro N."/>
            <person name="Battey J.N."/>
            <person name="Ouadi S."/>
            <person name="Bakaher N."/>
            <person name="Bovet L."/>
            <person name="Willig A."/>
            <person name="Goepfert S."/>
            <person name="Peitsch M.C."/>
            <person name="Ivanov N.V."/>
        </authorList>
    </citation>
    <scope>NUCLEOTIDE SEQUENCE [LARGE SCALE GENOMIC DNA]</scope>
</reference>
<sequence>MEDYFEHLCIVDEAAKIRAATMYLADTAMLWWRRKKADMEKGTCSIKSWDQFKFELKRQFYPQNVVNEARRKLRELRQTTSISEYVKDFTKLILQIPNMASDDLLFTFVDGLQNWAKQEVQRRQVQDVDEVIAMAESLNDYRTEATKARDTNFKSDGDHGYRDKGKQVAAPNRDSRQGNKASNWRDQYNQRRKEVGPRNGCFICKDTSHGYKDCPLKKLGALIAAE</sequence>
<evidence type="ECO:0000313" key="2">
    <source>
        <dbReference type="RefSeq" id="XP_075087714.1"/>
    </source>
</evidence>
<dbReference type="RefSeq" id="XP_075087714.1">
    <property type="nucleotide sequence ID" value="XM_075231613.1"/>
</dbReference>
<protein>
    <submittedName>
        <fullName evidence="2">Uncharacterized protein LOC142169711</fullName>
    </submittedName>
</protein>
<gene>
    <name evidence="2" type="primary">LOC142169711</name>
</gene>